<dbReference type="RefSeq" id="WP_135525093.1">
    <property type="nucleotide sequence ID" value="NZ_SRLH01000001.1"/>
</dbReference>
<sequence>MKRVIKQWENKLISEYYVNKKKKKKITVDAKTLNEFILFERMVLQRNRRGRFSICTSSMNYSFQLNGKKEIEIHDGSCDWDGYYVMVKNIFNVN</sequence>
<organism evidence="1 2">
    <name type="scientific">Flavobacterium humi</name>
    <dbReference type="NCBI Taxonomy" id="2562683"/>
    <lineage>
        <taxon>Bacteria</taxon>
        <taxon>Pseudomonadati</taxon>
        <taxon>Bacteroidota</taxon>
        <taxon>Flavobacteriia</taxon>
        <taxon>Flavobacteriales</taxon>
        <taxon>Flavobacteriaceae</taxon>
        <taxon>Flavobacterium</taxon>
    </lineage>
</organism>
<protein>
    <submittedName>
        <fullName evidence="1">Uncharacterized protein</fullName>
    </submittedName>
</protein>
<gene>
    <name evidence="1" type="ORF">E4635_02855</name>
</gene>
<evidence type="ECO:0000313" key="2">
    <source>
        <dbReference type="Proteomes" id="UP000297407"/>
    </source>
</evidence>
<name>A0A4Z0LDD3_9FLAO</name>
<keyword evidence="2" id="KW-1185">Reference proteome</keyword>
<reference evidence="1 2" key="1">
    <citation type="submission" date="2019-04" db="EMBL/GenBank/DDBJ databases">
        <title>Flavobacterium sp. strain DS2-A Genome sequencing and assembly.</title>
        <authorList>
            <person name="Kim I."/>
        </authorList>
    </citation>
    <scope>NUCLEOTIDE SEQUENCE [LARGE SCALE GENOMIC DNA]</scope>
    <source>
        <strain evidence="1 2">DS2-A</strain>
    </source>
</reference>
<evidence type="ECO:0000313" key="1">
    <source>
        <dbReference type="EMBL" id="TGD59887.1"/>
    </source>
</evidence>
<dbReference type="EMBL" id="SRLH01000001">
    <property type="protein sequence ID" value="TGD59887.1"/>
    <property type="molecule type" value="Genomic_DNA"/>
</dbReference>
<comment type="caution">
    <text evidence="1">The sequence shown here is derived from an EMBL/GenBank/DDBJ whole genome shotgun (WGS) entry which is preliminary data.</text>
</comment>
<dbReference type="OrthoDB" id="1178167at2"/>
<dbReference type="AlphaFoldDB" id="A0A4Z0LDD3"/>
<dbReference type="Proteomes" id="UP000297407">
    <property type="component" value="Unassembled WGS sequence"/>
</dbReference>
<accession>A0A4Z0LDD3</accession>
<proteinExistence type="predicted"/>